<dbReference type="CDD" id="cd17546">
    <property type="entry name" value="REC_hyHK_CKI1_RcsC-like"/>
    <property type="match status" value="1"/>
</dbReference>
<dbReference type="SUPFAM" id="SSF52172">
    <property type="entry name" value="CheY-like"/>
    <property type="match status" value="2"/>
</dbReference>
<dbReference type="InterPro" id="IPR011006">
    <property type="entry name" value="CheY-like_superfamily"/>
</dbReference>
<dbReference type="Pfam" id="PF00512">
    <property type="entry name" value="HisKA"/>
    <property type="match status" value="1"/>
</dbReference>
<dbReference type="InterPro" id="IPR005467">
    <property type="entry name" value="His_kinase_dom"/>
</dbReference>
<dbReference type="SMART" id="SM00387">
    <property type="entry name" value="HATPase_c"/>
    <property type="match status" value="1"/>
</dbReference>
<dbReference type="SUPFAM" id="SSF55874">
    <property type="entry name" value="ATPase domain of HSP90 chaperone/DNA topoisomerase II/histidine kinase"/>
    <property type="match status" value="1"/>
</dbReference>
<dbReference type="InterPro" id="IPR036097">
    <property type="entry name" value="HisK_dim/P_sf"/>
</dbReference>
<keyword evidence="12" id="KW-0067">ATP-binding</keyword>
<dbReference type="Pfam" id="PF00072">
    <property type="entry name" value="Response_reg"/>
    <property type="match status" value="1"/>
</dbReference>
<dbReference type="CDD" id="cd16922">
    <property type="entry name" value="HATPase_EvgS-ArcB-TorS-like"/>
    <property type="match status" value="1"/>
</dbReference>
<dbReference type="SMART" id="SM00073">
    <property type="entry name" value="HPT"/>
    <property type="match status" value="1"/>
</dbReference>
<feature type="transmembrane region" description="Helical" evidence="8">
    <location>
        <begin position="174"/>
        <end position="197"/>
    </location>
</feature>
<dbReference type="SMART" id="SM00448">
    <property type="entry name" value="REC"/>
    <property type="match status" value="1"/>
</dbReference>
<dbReference type="PANTHER" id="PTHR45339:SF5">
    <property type="entry name" value="HISTIDINE KINASE"/>
    <property type="match status" value="1"/>
</dbReference>
<organism evidence="12 13">
    <name type="scientific">Spectribacter acetivorans</name>
    <dbReference type="NCBI Taxonomy" id="3075603"/>
    <lineage>
        <taxon>Bacteria</taxon>
        <taxon>Pseudomonadati</taxon>
        <taxon>Pseudomonadota</taxon>
        <taxon>Gammaproteobacteria</taxon>
        <taxon>Salinisphaerales</taxon>
        <taxon>Salinisphaeraceae</taxon>
        <taxon>Spectribacter</taxon>
    </lineage>
</organism>
<dbReference type="SUPFAM" id="SSF47384">
    <property type="entry name" value="Homodimeric domain of signal transducing histidine kinase"/>
    <property type="match status" value="1"/>
</dbReference>
<comment type="catalytic activity">
    <reaction evidence="1">
        <text>ATP + protein L-histidine = ADP + protein N-phospho-L-histidine.</text>
        <dbReference type="EC" id="2.7.13.3"/>
    </reaction>
</comment>
<evidence type="ECO:0000259" key="9">
    <source>
        <dbReference type="PROSITE" id="PS50109"/>
    </source>
</evidence>
<protein>
    <recommendedName>
        <fullName evidence="2">histidine kinase</fullName>
        <ecNumber evidence="2">2.7.13.3</ecNumber>
    </recommendedName>
</protein>
<evidence type="ECO:0000313" key="12">
    <source>
        <dbReference type="EMBL" id="MDT0616871.1"/>
    </source>
</evidence>
<dbReference type="SMART" id="SM00388">
    <property type="entry name" value="HisKA"/>
    <property type="match status" value="1"/>
</dbReference>
<evidence type="ECO:0000256" key="2">
    <source>
        <dbReference type="ARBA" id="ARBA00012438"/>
    </source>
</evidence>
<keyword evidence="8" id="KW-1133">Transmembrane helix</keyword>
<comment type="caution">
    <text evidence="12">The sequence shown here is derived from an EMBL/GenBank/DDBJ whole genome shotgun (WGS) entry which is preliminary data.</text>
</comment>
<dbReference type="InterPro" id="IPR036890">
    <property type="entry name" value="HATPase_C_sf"/>
</dbReference>
<reference evidence="12 13" key="1">
    <citation type="submission" date="2023-09" db="EMBL/GenBank/DDBJ databases">
        <authorList>
            <person name="Rey-Velasco X."/>
        </authorList>
    </citation>
    <scope>NUCLEOTIDE SEQUENCE [LARGE SCALE GENOMIC DNA]</scope>
    <source>
        <strain evidence="12 13">P385</strain>
    </source>
</reference>
<dbReference type="InterPro" id="IPR003594">
    <property type="entry name" value="HATPase_dom"/>
</dbReference>
<dbReference type="InterPro" id="IPR036641">
    <property type="entry name" value="HPT_dom_sf"/>
</dbReference>
<dbReference type="PROSITE" id="PS50894">
    <property type="entry name" value="HPT"/>
    <property type="match status" value="1"/>
</dbReference>
<dbReference type="EC" id="2.7.13.3" evidence="2"/>
<keyword evidence="12" id="KW-0547">Nucleotide-binding</keyword>
<dbReference type="Pfam" id="PF01627">
    <property type="entry name" value="Hpt"/>
    <property type="match status" value="1"/>
</dbReference>
<dbReference type="EMBL" id="JAVRHY010000001">
    <property type="protein sequence ID" value="MDT0616871.1"/>
    <property type="molecule type" value="Genomic_DNA"/>
</dbReference>
<dbReference type="SUPFAM" id="SSF47226">
    <property type="entry name" value="Histidine-containing phosphotransfer domain, HPT domain"/>
    <property type="match status" value="1"/>
</dbReference>
<dbReference type="InterPro" id="IPR004358">
    <property type="entry name" value="Sig_transdc_His_kin-like_C"/>
</dbReference>
<keyword evidence="8" id="KW-0472">Membrane</keyword>
<feature type="modified residue" description="Phosphohistidine" evidence="5">
    <location>
        <position position="809"/>
    </location>
</feature>
<dbReference type="Gene3D" id="3.40.50.2300">
    <property type="match status" value="1"/>
</dbReference>
<feature type="domain" description="Histidine kinase" evidence="9">
    <location>
        <begin position="271"/>
        <end position="489"/>
    </location>
</feature>
<dbReference type="CDD" id="cd00082">
    <property type="entry name" value="HisKA"/>
    <property type="match status" value="1"/>
</dbReference>
<evidence type="ECO:0000256" key="7">
    <source>
        <dbReference type="SAM" id="Coils"/>
    </source>
</evidence>
<feature type="modified residue" description="4-aspartylphosphate" evidence="6">
    <location>
        <position position="686"/>
    </location>
</feature>
<dbReference type="Gene3D" id="1.10.287.130">
    <property type="match status" value="1"/>
</dbReference>
<sequence>MMRWPLGMAATSAVIVTALLVATATAGWLLHSEVRDTVLTQQRLADSQIRQLARAGHLALVAGDDPELRQIARTLFEANDLLGRIRIIDTPGENRIDLAADHPAVGRWTQRFAAWARLVAQPSLTTDYESEIPPAGEGSALDPFGTPRADIGRARLTLSDAAWQHYLAASLRQAALQGLAAFALLLAAGLAVAWTTARPVSRLRRRLGELAGEAGNDDIDRSLDTLGERLTRSEHEARTAAETLKTRERELERARQQERNATRLRADLVAGMSHELRAPLTAILGHADLLDRGRLDRGQREHVHTVRQSAHNLLALIDDVIQWSGLESGRTTLNEVGFNLRDIVEETLNLLAPLAFEKDLDLVHLVFSDVPHQVRGDPLRLQQILTNLVSNAIKFTERGEIVIRVMAEDEDDQGVGLHLSVTDTGPGIAPDQQARLFRMYSQLQPQQPGGSGLGLAISKRLLDMMGGEITVESELGAGAAFHVHLTLARAAGGDQPAAAPAGLEGVDVLLVETGTAAGLALSHCFEAWGMQVRRAESIEAARDAMAGPGRPTLLIFGLRRADLRDAAPADLLQASRATGVTSLALLTSIDEADHAAARALGADRSLAKSLPRLSLHRELQALLGRSPDDESGWRNLQVLVADDSEATRQLLAATLRELGASVALAGNGREAVSAWRKGGFPLILMDDQMPEQDGRDAIRQIRTLADPANPPRIVGMTADSSGTGARRLTEAGADVCLVKPFDAATLQRAMATTDLIGEEAPRPADRAAPALASDPALARLLGEELPRQLSAVEQALDAGEYEAACRDIHTLHGTAAFYALTSLQAAADVVERALQSGDPVTTEARMALIESTREAMDQLNETSP</sequence>
<evidence type="ECO:0000259" key="11">
    <source>
        <dbReference type="PROSITE" id="PS50894"/>
    </source>
</evidence>
<dbReference type="PROSITE" id="PS50109">
    <property type="entry name" value="HIS_KIN"/>
    <property type="match status" value="1"/>
</dbReference>
<evidence type="ECO:0000259" key="10">
    <source>
        <dbReference type="PROSITE" id="PS50110"/>
    </source>
</evidence>
<feature type="domain" description="HPt" evidence="11">
    <location>
        <begin position="770"/>
        <end position="864"/>
    </location>
</feature>
<keyword evidence="8" id="KW-0812">Transmembrane</keyword>
<keyword evidence="3 6" id="KW-0597">Phosphoprotein</keyword>
<dbReference type="RefSeq" id="WP_311656366.1">
    <property type="nucleotide sequence ID" value="NZ_JAVRHY010000001.1"/>
</dbReference>
<evidence type="ECO:0000256" key="8">
    <source>
        <dbReference type="SAM" id="Phobius"/>
    </source>
</evidence>
<keyword evidence="4" id="KW-0902">Two-component regulatory system</keyword>
<gene>
    <name evidence="12" type="ORF">RM531_00145</name>
</gene>
<dbReference type="InterPro" id="IPR003661">
    <property type="entry name" value="HisK_dim/P_dom"/>
</dbReference>
<proteinExistence type="predicted"/>
<evidence type="ECO:0000256" key="1">
    <source>
        <dbReference type="ARBA" id="ARBA00000085"/>
    </source>
</evidence>
<dbReference type="Pfam" id="PF02518">
    <property type="entry name" value="HATPase_c"/>
    <property type="match status" value="1"/>
</dbReference>
<evidence type="ECO:0000313" key="13">
    <source>
        <dbReference type="Proteomes" id="UP001259982"/>
    </source>
</evidence>
<feature type="domain" description="Response regulatory" evidence="10">
    <location>
        <begin position="637"/>
        <end position="754"/>
    </location>
</feature>
<dbReference type="PROSITE" id="PS50110">
    <property type="entry name" value="RESPONSE_REGULATORY"/>
    <property type="match status" value="1"/>
</dbReference>
<evidence type="ECO:0000256" key="6">
    <source>
        <dbReference type="PROSITE-ProRule" id="PRU00169"/>
    </source>
</evidence>
<dbReference type="Proteomes" id="UP001259982">
    <property type="component" value="Unassembled WGS sequence"/>
</dbReference>
<feature type="coiled-coil region" evidence="7">
    <location>
        <begin position="237"/>
        <end position="267"/>
    </location>
</feature>
<keyword evidence="7" id="KW-0175">Coiled coil</keyword>
<dbReference type="InterPro" id="IPR008207">
    <property type="entry name" value="Sig_transdc_His_kin_Hpt_dom"/>
</dbReference>
<accession>A0ABU3B334</accession>
<dbReference type="GO" id="GO:0005524">
    <property type="term" value="F:ATP binding"/>
    <property type="evidence" value="ECO:0007669"/>
    <property type="project" value="UniProtKB-KW"/>
</dbReference>
<evidence type="ECO:0000256" key="4">
    <source>
        <dbReference type="ARBA" id="ARBA00023012"/>
    </source>
</evidence>
<evidence type="ECO:0000256" key="5">
    <source>
        <dbReference type="PROSITE-ProRule" id="PRU00110"/>
    </source>
</evidence>
<evidence type="ECO:0000256" key="3">
    <source>
        <dbReference type="ARBA" id="ARBA00022553"/>
    </source>
</evidence>
<dbReference type="PRINTS" id="PR00344">
    <property type="entry name" value="BCTRLSENSOR"/>
</dbReference>
<dbReference type="InterPro" id="IPR001789">
    <property type="entry name" value="Sig_transdc_resp-reg_receiver"/>
</dbReference>
<name>A0ABU3B334_9GAMM</name>
<dbReference type="PANTHER" id="PTHR45339">
    <property type="entry name" value="HYBRID SIGNAL TRANSDUCTION HISTIDINE KINASE J"/>
    <property type="match status" value="1"/>
</dbReference>
<dbReference type="Gene3D" id="1.20.120.160">
    <property type="entry name" value="HPT domain"/>
    <property type="match status" value="1"/>
</dbReference>
<dbReference type="Gene3D" id="3.30.565.10">
    <property type="entry name" value="Histidine kinase-like ATPase, C-terminal domain"/>
    <property type="match status" value="1"/>
</dbReference>
<keyword evidence="13" id="KW-1185">Reference proteome</keyword>